<dbReference type="Proteomes" id="UP000293583">
    <property type="component" value="Unassembled WGS sequence"/>
</dbReference>
<dbReference type="SUPFAM" id="SSF50129">
    <property type="entry name" value="GroES-like"/>
    <property type="match status" value="1"/>
</dbReference>
<dbReference type="CDD" id="cd08261">
    <property type="entry name" value="Zn_ADH7"/>
    <property type="match status" value="1"/>
</dbReference>
<accession>A0A4Q9BGS2</accession>
<name>A0A4Q9BGS2_9BACT</name>
<dbReference type="InterPro" id="IPR050129">
    <property type="entry name" value="Zn_alcohol_dh"/>
</dbReference>
<dbReference type="InterPro" id="IPR013149">
    <property type="entry name" value="ADH-like_C"/>
</dbReference>
<dbReference type="OrthoDB" id="9787435at2"/>
<protein>
    <submittedName>
        <fullName evidence="4">Zinc-binding alcohol dehydrogenase family protein</fullName>
    </submittedName>
</protein>
<evidence type="ECO:0000259" key="2">
    <source>
        <dbReference type="Pfam" id="PF00107"/>
    </source>
</evidence>
<comment type="caution">
    <text evidence="4">The sequence shown here is derived from an EMBL/GenBank/DDBJ whole genome shotgun (WGS) entry which is preliminary data.</text>
</comment>
<evidence type="ECO:0000256" key="1">
    <source>
        <dbReference type="ARBA" id="ARBA00023002"/>
    </source>
</evidence>
<dbReference type="Pfam" id="PF00107">
    <property type="entry name" value="ADH_zinc_N"/>
    <property type="match status" value="1"/>
</dbReference>
<dbReference type="GO" id="GO:0016491">
    <property type="term" value="F:oxidoreductase activity"/>
    <property type="evidence" value="ECO:0007669"/>
    <property type="project" value="UniProtKB-KW"/>
</dbReference>
<dbReference type="EMBL" id="SEWY01000001">
    <property type="protein sequence ID" value="TBH75324.1"/>
    <property type="molecule type" value="Genomic_DNA"/>
</dbReference>
<dbReference type="RefSeq" id="WP_130922495.1">
    <property type="nucleotide sequence ID" value="NZ_JAANOM010000002.1"/>
</dbReference>
<dbReference type="PANTHER" id="PTHR43401">
    <property type="entry name" value="L-THREONINE 3-DEHYDROGENASE"/>
    <property type="match status" value="1"/>
</dbReference>
<evidence type="ECO:0000313" key="4">
    <source>
        <dbReference type="EMBL" id="TBH75324.1"/>
    </source>
</evidence>
<gene>
    <name evidence="4" type="ORF">EWU20_01740</name>
</gene>
<sequence length="320" mass="34847">MQQWICNEPGILVSQQVEMPKRTPGFSLLRVRNIGICGTDIHAFAGNQPFFSYPRILGHELAVEIVESDTFSPGELATIIPYFNCATCGACTAGKPNCCENIQVFGIHTDGGMREYIVVEDRYILPGKGLSADELALVEPLSIAAHGLRRAALNPGEKVLVMGAGPIGLFTILLAKIQGALVEVAEPNKARLQFCAENLGVSEASSAAYSTVIDATGNLHAIESGFAKMAHGGKYVLIGLQKQAISFSHPEFHKREASLMSSRNATLEDFHYVMNLFREGKIQAEKFISHRFTKNQVPGIFTKINEPTQQVIKAMITLAE</sequence>
<reference evidence="4 5" key="1">
    <citation type="submission" date="2019-02" db="EMBL/GenBank/DDBJ databases">
        <title>Genome of a new Bacteroidetes strain.</title>
        <authorList>
            <person name="Pitt A."/>
        </authorList>
    </citation>
    <scope>NUCLEOTIDE SEQUENCE [LARGE SCALE GENOMIC DNA]</scope>
    <source>
        <strain evidence="4 5">103A-SOEBACH</strain>
    </source>
</reference>
<evidence type="ECO:0000313" key="5">
    <source>
        <dbReference type="Proteomes" id="UP000293583"/>
    </source>
</evidence>
<keyword evidence="5" id="KW-1185">Reference proteome</keyword>
<dbReference type="InterPro" id="IPR013154">
    <property type="entry name" value="ADH-like_N"/>
</dbReference>
<proteinExistence type="predicted"/>
<feature type="domain" description="Alcohol dehydrogenase-like C-terminal" evidence="2">
    <location>
        <begin position="166"/>
        <end position="277"/>
    </location>
</feature>
<evidence type="ECO:0000259" key="3">
    <source>
        <dbReference type="Pfam" id="PF08240"/>
    </source>
</evidence>
<feature type="domain" description="Alcohol dehydrogenase-like N-terminal" evidence="3">
    <location>
        <begin position="27"/>
        <end position="126"/>
    </location>
</feature>
<keyword evidence="1" id="KW-0560">Oxidoreductase</keyword>
<dbReference type="AlphaFoldDB" id="A0A4Q9BGS2"/>
<dbReference type="InterPro" id="IPR036291">
    <property type="entry name" value="NAD(P)-bd_dom_sf"/>
</dbReference>
<organism evidence="4 5">
    <name type="scientific">Aquirufa antheringensis</name>
    <dbReference type="NCBI Taxonomy" id="2516559"/>
    <lineage>
        <taxon>Bacteria</taxon>
        <taxon>Pseudomonadati</taxon>
        <taxon>Bacteroidota</taxon>
        <taxon>Cytophagia</taxon>
        <taxon>Cytophagales</taxon>
        <taxon>Flectobacillaceae</taxon>
        <taxon>Aquirufa</taxon>
    </lineage>
</organism>
<dbReference type="InterPro" id="IPR011032">
    <property type="entry name" value="GroES-like_sf"/>
</dbReference>
<dbReference type="PANTHER" id="PTHR43401:SF3">
    <property type="entry name" value="L-GALACTONATE-5-DEHYDROGENASE"/>
    <property type="match status" value="1"/>
</dbReference>
<dbReference type="SUPFAM" id="SSF51735">
    <property type="entry name" value="NAD(P)-binding Rossmann-fold domains"/>
    <property type="match status" value="1"/>
</dbReference>
<dbReference type="Gene3D" id="3.40.50.720">
    <property type="entry name" value="NAD(P)-binding Rossmann-like Domain"/>
    <property type="match status" value="1"/>
</dbReference>
<dbReference type="Gene3D" id="3.90.180.10">
    <property type="entry name" value="Medium-chain alcohol dehydrogenases, catalytic domain"/>
    <property type="match status" value="1"/>
</dbReference>
<dbReference type="Pfam" id="PF08240">
    <property type="entry name" value="ADH_N"/>
    <property type="match status" value="1"/>
</dbReference>